<dbReference type="RefSeq" id="WP_102908259.1">
    <property type="nucleotide sequence ID" value="NZ_POUC01000035.1"/>
</dbReference>
<protein>
    <submittedName>
        <fullName evidence="1">Uncharacterized protein</fullName>
    </submittedName>
</protein>
<gene>
    <name evidence="1" type="ORF">C1J00_07600</name>
</gene>
<keyword evidence="2" id="KW-1185">Reference proteome</keyword>
<dbReference type="AlphaFoldDB" id="A0A2N8TUV6"/>
<proteinExistence type="predicted"/>
<name>A0A2N8TUV6_9ACTN</name>
<accession>A0A2N8TUV6</accession>
<comment type="caution">
    <text evidence="1">The sequence shown here is derived from an EMBL/GenBank/DDBJ whole genome shotgun (WGS) entry which is preliminary data.</text>
</comment>
<evidence type="ECO:0000313" key="2">
    <source>
        <dbReference type="Proteomes" id="UP000235943"/>
    </source>
</evidence>
<organism evidence="1 2">
    <name type="scientific">Streptomyces cahuitamycinicus</name>
    <dbReference type="NCBI Taxonomy" id="2070367"/>
    <lineage>
        <taxon>Bacteria</taxon>
        <taxon>Bacillati</taxon>
        <taxon>Actinomycetota</taxon>
        <taxon>Actinomycetes</taxon>
        <taxon>Kitasatosporales</taxon>
        <taxon>Streptomycetaceae</taxon>
        <taxon>Streptomyces</taxon>
    </lineage>
</organism>
<evidence type="ECO:0000313" key="1">
    <source>
        <dbReference type="EMBL" id="PNG22770.1"/>
    </source>
</evidence>
<reference evidence="1 2" key="1">
    <citation type="submission" date="2018-01" db="EMBL/GenBank/DDBJ databases">
        <title>Draft genome sequence of Streptomyces sp. 13K301.</title>
        <authorList>
            <person name="Sahin N."/>
            <person name="Saygin H."/>
            <person name="Ay H."/>
        </authorList>
    </citation>
    <scope>NUCLEOTIDE SEQUENCE [LARGE SCALE GENOMIC DNA]</scope>
    <source>
        <strain evidence="1 2">13K301</strain>
    </source>
</reference>
<sequence length="216" mass="23008">MGPLHRRHHYVCDLLVLAPLVTGTVTKSGKSGSAQVQGIFTQRERTVSAFGDPAVKGRLTLTFTQSGGEVVADLDTVHWGSVPKIVDSFMETLSTYQSKDLRRHLARIIVDAAGDLADTRTICDGLAERHAPRDRLRHAEELWNQSRLLLLLGDVGEAAACAERGAESARRSGLEPGPEMAASGAALAFALERSGCAQAAQQVVDAGGRGSTTDSY</sequence>
<dbReference type="EMBL" id="POUC01000035">
    <property type="protein sequence ID" value="PNG22770.1"/>
    <property type="molecule type" value="Genomic_DNA"/>
</dbReference>
<dbReference type="Proteomes" id="UP000235943">
    <property type="component" value="Unassembled WGS sequence"/>
</dbReference>